<keyword evidence="9" id="KW-1185">Reference proteome</keyword>
<gene>
    <name evidence="8" type="primary">sigW</name>
    <name evidence="8" type="ORF">ROA7745_02187</name>
</gene>
<sequence>MRNAGRIYEELLVQQAQAGDRVAMDHLAELRGPRLLIHAARLLGDADAARDVVQDAWIEILRGLPGLREPRAFASWATRIATRRVARYIKGRVSDRAVAKMLVQESEATEPEAGPAASDARAVRAAIATLPPEQAATIALFYLEDMSVAEVAIALDIPRGTVKTRLMHARDKLKSALKGEDDA</sequence>
<dbReference type="InterPro" id="IPR013249">
    <property type="entry name" value="RNA_pol_sigma70_r4_t2"/>
</dbReference>
<dbReference type="InterPro" id="IPR007627">
    <property type="entry name" value="RNA_pol_sigma70_r2"/>
</dbReference>
<dbReference type="Gene3D" id="1.10.1740.10">
    <property type="match status" value="1"/>
</dbReference>
<dbReference type="RefSeq" id="WP_085800321.1">
    <property type="nucleotide sequence ID" value="NZ_FWXB01000007.1"/>
</dbReference>
<dbReference type="InterPro" id="IPR036388">
    <property type="entry name" value="WH-like_DNA-bd_sf"/>
</dbReference>
<evidence type="ECO:0000313" key="9">
    <source>
        <dbReference type="Proteomes" id="UP000193224"/>
    </source>
</evidence>
<dbReference type="InterPro" id="IPR013325">
    <property type="entry name" value="RNA_pol_sigma_r2"/>
</dbReference>
<dbReference type="CDD" id="cd06171">
    <property type="entry name" value="Sigma70_r4"/>
    <property type="match status" value="1"/>
</dbReference>
<reference evidence="8 9" key="1">
    <citation type="submission" date="2017-03" db="EMBL/GenBank/DDBJ databases">
        <authorList>
            <person name="Afonso C.L."/>
            <person name="Miller P.J."/>
            <person name="Scott M.A."/>
            <person name="Spackman E."/>
            <person name="Goraichik I."/>
            <person name="Dimitrov K.M."/>
            <person name="Suarez D.L."/>
            <person name="Swayne D.E."/>
        </authorList>
    </citation>
    <scope>NUCLEOTIDE SEQUENCE [LARGE SCALE GENOMIC DNA]</scope>
    <source>
        <strain evidence="8 9">CECT 7745</strain>
    </source>
</reference>
<evidence type="ECO:0000256" key="1">
    <source>
        <dbReference type="ARBA" id="ARBA00010641"/>
    </source>
</evidence>
<dbReference type="PANTHER" id="PTHR43133">
    <property type="entry name" value="RNA POLYMERASE ECF-TYPE SIGMA FACTO"/>
    <property type="match status" value="1"/>
</dbReference>
<evidence type="ECO:0000259" key="6">
    <source>
        <dbReference type="Pfam" id="PF04542"/>
    </source>
</evidence>
<keyword evidence="5" id="KW-0804">Transcription</keyword>
<dbReference type="EMBL" id="FWXB01000007">
    <property type="protein sequence ID" value="SMC12362.1"/>
    <property type="molecule type" value="Genomic_DNA"/>
</dbReference>
<dbReference type="SUPFAM" id="SSF88659">
    <property type="entry name" value="Sigma3 and sigma4 domains of RNA polymerase sigma factors"/>
    <property type="match status" value="1"/>
</dbReference>
<evidence type="ECO:0000256" key="4">
    <source>
        <dbReference type="ARBA" id="ARBA00023125"/>
    </source>
</evidence>
<evidence type="ECO:0000256" key="5">
    <source>
        <dbReference type="ARBA" id="ARBA00023163"/>
    </source>
</evidence>
<evidence type="ECO:0000259" key="7">
    <source>
        <dbReference type="Pfam" id="PF08281"/>
    </source>
</evidence>
<protein>
    <submittedName>
        <fullName evidence="8">ECF RNA polymerase sigma factor SigW</fullName>
    </submittedName>
</protein>
<accession>A0A1X7BRT2</accession>
<dbReference type="InterPro" id="IPR039425">
    <property type="entry name" value="RNA_pol_sigma-70-like"/>
</dbReference>
<dbReference type="PANTHER" id="PTHR43133:SF8">
    <property type="entry name" value="RNA POLYMERASE SIGMA FACTOR HI_1459-RELATED"/>
    <property type="match status" value="1"/>
</dbReference>
<keyword evidence="4" id="KW-0238">DNA-binding</keyword>
<feature type="domain" description="RNA polymerase sigma-70 region 2" evidence="6">
    <location>
        <begin position="32"/>
        <end position="91"/>
    </location>
</feature>
<comment type="similarity">
    <text evidence="1">Belongs to the sigma-70 factor family. ECF subfamily.</text>
</comment>
<organism evidence="8 9">
    <name type="scientific">Roseovarius aestuarii</name>
    <dbReference type="NCBI Taxonomy" id="475083"/>
    <lineage>
        <taxon>Bacteria</taxon>
        <taxon>Pseudomonadati</taxon>
        <taxon>Pseudomonadota</taxon>
        <taxon>Alphaproteobacteria</taxon>
        <taxon>Rhodobacterales</taxon>
        <taxon>Roseobacteraceae</taxon>
        <taxon>Roseovarius</taxon>
    </lineage>
</organism>
<evidence type="ECO:0000256" key="2">
    <source>
        <dbReference type="ARBA" id="ARBA00023015"/>
    </source>
</evidence>
<evidence type="ECO:0000313" key="8">
    <source>
        <dbReference type="EMBL" id="SMC12362.1"/>
    </source>
</evidence>
<dbReference type="InterPro" id="IPR013324">
    <property type="entry name" value="RNA_pol_sigma_r3/r4-like"/>
</dbReference>
<dbReference type="GO" id="GO:0003677">
    <property type="term" value="F:DNA binding"/>
    <property type="evidence" value="ECO:0007669"/>
    <property type="project" value="UniProtKB-KW"/>
</dbReference>
<dbReference type="Gene3D" id="1.10.10.10">
    <property type="entry name" value="Winged helix-like DNA-binding domain superfamily/Winged helix DNA-binding domain"/>
    <property type="match status" value="1"/>
</dbReference>
<feature type="domain" description="RNA polymerase sigma factor 70 region 4 type 2" evidence="7">
    <location>
        <begin position="121"/>
        <end position="173"/>
    </location>
</feature>
<keyword evidence="2" id="KW-0805">Transcription regulation</keyword>
<dbReference type="GO" id="GO:0016987">
    <property type="term" value="F:sigma factor activity"/>
    <property type="evidence" value="ECO:0007669"/>
    <property type="project" value="UniProtKB-KW"/>
</dbReference>
<dbReference type="Pfam" id="PF04542">
    <property type="entry name" value="Sigma70_r2"/>
    <property type="match status" value="1"/>
</dbReference>
<name>A0A1X7BRT2_9RHOB</name>
<dbReference type="Pfam" id="PF08281">
    <property type="entry name" value="Sigma70_r4_2"/>
    <property type="match status" value="1"/>
</dbReference>
<dbReference type="GO" id="GO:0006352">
    <property type="term" value="P:DNA-templated transcription initiation"/>
    <property type="evidence" value="ECO:0007669"/>
    <property type="project" value="InterPro"/>
</dbReference>
<dbReference type="NCBIfam" id="TIGR02937">
    <property type="entry name" value="sigma70-ECF"/>
    <property type="match status" value="1"/>
</dbReference>
<dbReference type="SUPFAM" id="SSF88946">
    <property type="entry name" value="Sigma2 domain of RNA polymerase sigma factors"/>
    <property type="match status" value="1"/>
</dbReference>
<keyword evidence="3" id="KW-0731">Sigma factor</keyword>
<dbReference type="AlphaFoldDB" id="A0A1X7BRT2"/>
<evidence type="ECO:0000256" key="3">
    <source>
        <dbReference type="ARBA" id="ARBA00023082"/>
    </source>
</evidence>
<dbReference type="Proteomes" id="UP000193224">
    <property type="component" value="Unassembled WGS sequence"/>
</dbReference>
<proteinExistence type="inferred from homology"/>
<dbReference type="InterPro" id="IPR014284">
    <property type="entry name" value="RNA_pol_sigma-70_dom"/>
</dbReference>
<dbReference type="OrthoDB" id="9803470at2"/>